<protein>
    <submittedName>
        <fullName evidence="1">Cof-type HAD-IIB family hydrolase</fullName>
    </submittedName>
</protein>
<dbReference type="PANTHER" id="PTHR10000:SF8">
    <property type="entry name" value="HAD SUPERFAMILY HYDROLASE-LIKE, TYPE 3"/>
    <property type="match status" value="1"/>
</dbReference>
<gene>
    <name evidence="1" type="ORF">H9698_09280</name>
</gene>
<dbReference type="PANTHER" id="PTHR10000">
    <property type="entry name" value="PHOSPHOSERINE PHOSPHATASE"/>
    <property type="match status" value="1"/>
</dbReference>
<name>A0A9D2Q7R7_9FIRM</name>
<dbReference type="PROSITE" id="PS01229">
    <property type="entry name" value="COF_2"/>
    <property type="match status" value="1"/>
</dbReference>
<sequence length="266" mass="29308">MNQTIKAAVFDIDGTLLAQGTHEITPRNLKALEDLRNAGVTLIVATGRAPFAARDALGKFEPDYLVCATGALVQDRAGKPVYANYMTQEEMYALVDYCEDYELPLDFVYDEGYVAYVEYEKLKQLSTSSSGKFVLDGEDQVRHLQGLPYVACVYALPGQFDGFFEKYGHLNLRTLPFANGCGFHDVVHENDDKADSIEMLLNRLGLTWEQTAAFGDGLNDEKMLSCAGMPVVMENGEDSLKLPGRVIAPACKEDGVAQVIETLLLK</sequence>
<evidence type="ECO:0000313" key="1">
    <source>
        <dbReference type="EMBL" id="HJC72965.1"/>
    </source>
</evidence>
<dbReference type="InterPro" id="IPR023214">
    <property type="entry name" value="HAD_sf"/>
</dbReference>
<keyword evidence="1" id="KW-0378">Hydrolase</keyword>
<dbReference type="SFLD" id="SFLDG01140">
    <property type="entry name" value="C2.B:_Phosphomannomutase_and_P"/>
    <property type="match status" value="1"/>
</dbReference>
<dbReference type="InterPro" id="IPR006379">
    <property type="entry name" value="HAD-SF_hydro_IIB"/>
</dbReference>
<dbReference type="PROSITE" id="PS01228">
    <property type="entry name" value="COF_1"/>
    <property type="match status" value="1"/>
</dbReference>
<dbReference type="NCBIfam" id="TIGR00099">
    <property type="entry name" value="Cof-subfamily"/>
    <property type="match status" value="1"/>
</dbReference>
<dbReference type="NCBIfam" id="TIGR01484">
    <property type="entry name" value="HAD-SF-IIB"/>
    <property type="match status" value="1"/>
</dbReference>
<proteinExistence type="predicted"/>
<dbReference type="GO" id="GO:0005829">
    <property type="term" value="C:cytosol"/>
    <property type="evidence" value="ECO:0007669"/>
    <property type="project" value="TreeGrafter"/>
</dbReference>
<dbReference type="GO" id="GO:0016791">
    <property type="term" value="F:phosphatase activity"/>
    <property type="evidence" value="ECO:0007669"/>
    <property type="project" value="UniProtKB-ARBA"/>
</dbReference>
<dbReference type="EMBL" id="DWWA01000049">
    <property type="protein sequence ID" value="HJC72965.1"/>
    <property type="molecule type" value="Genomic_DNA"/>
</dbReference>
<accession>A0A9D2Q7R7</accession>
<dbReference type="AlphaFoldDB" id="A0A9D2Q7R7"/>
<dbReference type="Proteomes" id="UP000823918">
    <property type="component" value="Unassembled WGS sequence"/>
</dbReference>
<dbReference type="InterPro" id="IPR000150">
    <property type="entry name" value="Cof"/>
</dbReference>
<reference evidence="1" key="2">
    <citation type="submission" date="2021-04" db="EMBL/GenBank/DDBJ databases">
        <authorList>
            <person name="Gilroy R."/>
        </authorList>
    </citation>
    <scope>NUCLEOTIDE SEQUENCE</scope>
    <source>
        <strain evidence="1">5933</strain>
    </source>
</reference>
<evidence type="ECO:0000313" key="2">
    <source>
        <dbReference type="Proteomes" id="UP000823918"/>
    </source>
</evidence>
<dbReference type="SUPFAM" id="SSF56784">
    <property type="entry name" value="HAD-like"/>
    <property type="match status" value="1"/>
</dbReference>
<dbReference type="InterPro" id="IPR036412">
    <property type="entry name" value="HAD-like_sf"/>
</dbReference>
<comment type="caution">
    <text evidence="1">The sequence shown here is derived from an EMBL/GenBank/DDBJ whole genome shotgun (WGS) entry which is preliminary data.</text>
</comment>
<organism evidence="1 2">
    <name type="scientific">Candidatus Ruthenibacterium merdavium</name>
    <dbReference type="NCBI Taxonomy" id="2838752"/>
    <lineage>
        <taxon>Bacteria</taxon>
        <taxon>Bacillati</taxon>
        <taxon>Bacillota</taxon>
        <taxon>Clostridia</taxon>
        <taxon>Eubacteriales</taxon>
        <taxon>Oscillospiraceae</taxon>
        <taxon>Ruthenibacterium</taxon>
    </lineage>
</organism>
<reference evidence="1" key="1">
    <citation type="journal article" date="2021" name="PeerJ">
        <title>Extensive microbial diversity within the chicken gut microbiome revealed by metagenomics and culture.</title>
        <authorList>
            <person name="Gilroy R."/>
            <person name="Ravi A."/>
            <person name="Getino M."/>
            <person name="Pursley I."/>
            <person name="Horton D.L."/>
            <person name="Alikhan N.F."/>
            <person name="Baker D."/>
            <person name="Gharbi K."/>
            <person name="Hall N."/>
            <person name="Watson M."/>
            <person name="Adriaenssens E.M."/>
            <person name="Foster-Nyarko E."/>
            <person name="Jarju S."/>
            <person name="Secka A."/>
            <person name="Antonio M."/>
            <person name="Oren A."/>
            <person name="Chaudhuri R.R."/>
            <person name="La Ragione R."/>
            <person name="Hildebrand F."/>
            <person name="Pallen M.J."/>
        </authorList>
    </citation>
    <scope>NUCLEOTIDE SEQUENCE</scope>
    <source>
        <strain evidence="1">5933</strain>
    </source>
</reference>
<dbReference type="Pfam" id="PF08282">
    <property type="entry name" value="Hydrolase_3"/>
    <property type="match status" value="1"/>
</dbReference>
<dbReference type="Gene3D" id="3.40.50.1000">
    <property type="entry name" value="HAD superfamily/HAD-like"/>
    <property type="match status" value="1"/>
</dbReference>
<dbReference type="GO" id="GO:0000287">
    <property type="term" value="F:magnesium ion binding"/>
    <property type="evidence" value="ECO:0007669"/>
    <property type="project" value="TreeGrafter"/>
</dbReference>
<dbReference type="SFLD" id="SFLDS00003">
    <property type="entry name" value="Haloacid_Dehalogenase"/>
    <property type="match status" value="1"/>
</dbReference>
<dbReference type="Gene3D" id="3.30.1240.10">
    <property type="match status" value="1"/>
</dbReference>